<sequence>MKIFFTNETKKLDEYTIEHEPVSSIDLMERAASSVTFEIMSRWQRNTRIVVFAGPGNNGGDALAVARMLIEEGYKLETYLFNPFQKLSPDCSKNKDRLKDIEGIHLTEVIKGDFLPPRLDTQTLVIDGLFGSGLRTSLTGGFASVVQYINSSKAQVVSIDLPSGLFGEDNSENYSRNIIRATLTLTFQYPKLAFMLPENAEYVGEWKVIDIDIHPEIIEATPANFYYLETDEIAPLIKKRPKFAHKNNFGHTLIIAGSQGMMGAAVLATKAALHIGAGLVSVHSAQCGYAVLQSAVPEAMFLSDTSQTHITEINIQKHYTTFGIGPGIGRNEETAKAIEALFGQMRHPVVLDADAINMAATHPNWLSQLPANSILTPHIREFDRLFGQHDNMLERLKKATEMAKRYRLIIILKGANTAIVTPKEKVYFNSTGNPGMATAGSGDVLTGILSGLLSQGYLPHEAAVIGVFIHGLAGDIAAEEQSQEYITAGDIINHLGKAYKHLKNYFE</sequence>
<comment type="similarity">
    <text evidence="17">Belongs to the NnrD/CARKD family.</text>
</comment>
<keyword evidence="9 18" id="KW-0630">Potassium</keyword>
<feature type="binding site" evidence="17">
    <location>
        <position position="264"/>
    </location>
    <ligand>
        <name>(6S)-NADPHX</name>
        <dbReference type="ChEBI" id="CHEBI:64076"/>
    </ligand>
</feature>
<dbReference type="HAMAP" id="MF_01966">
    <property type="entry name" value="NADHX_epimerase"/>
    <property type="match status" value="1"/>
</dbReference>
<evidence type="ECO:0000256" key="13">
    <source>
        <dbReference type="ARBA" id="ARBA00023268"/>
    </source>
</evidence>
<dbReference type="InterPro" id="IPR017953">
    <property type="entry name" value="Carbohydrate_kinase_pred_CS"/>
</dbReference>
<keyword evidence="6 17" id="KW-0547">Nucleotide-binding</keyword>
<keyword evidence="12 17" id="KW-0456">Lyase</keyword>
<comment type="function">
    <text evidence="14 19">Bifunctional enzyme that catalyzes the epimerization of the S- and R-forms of NAD(P)HX and the dehydration of the S-form of NAD(P)HX at the expense of ADP, which is converted to AMP. This allows the repair of both epimers of NAD(P)HX, a damaged form of NAD(P)H that is a result of enzymatic or heat-dependent hydration.</text>
</comment>
<dbReference type="AlphaFoldDB" id="A0A7G1HZL9"/>
<keyword evidence="7 17" id="KW-0067">ATP-binding</keyword>
<evidence type="ECO:0000256" key="3">
    <source>
        <dbReference type="ARBA" id="ARBA00006001"/>
    </source>
</evidence>
<dbReference type="GO" id="GO:0046496">
    <property type="term" value="P:nicotinamide nucleotide metabolic process"/>
    <property type="evidence" value="ECO:0007669"/>
    <property type="project" value="UniProtKB-UniRule"/>
</dbReference>
<evidence type="ECO:0000256" key="19">
    <source>
        <dbReference type="PIRNR" id="PIRNR017184"/>
    </source>
</evidence>
<comment type="function">
    <text evidence="18">Catalyzes the epimerization of the S- and R-forms of NAD(P)HX, a damaged form of NAD(P)H that is a result of enzymatic or heat-dependent hydration. This is a prerequisite for the S-specific NAD(P)H-hydrate dehydratase to allow the repair of both epimers of NAD(P)HX.</text>
</comment>
<comment type="subunit">
    <text evidence="17">Homotetramer.</text>
</comment>
<dbReference type="PROSITE" id="PS51385">
    <property type="entry name" value="YJEF_N"/>
    <property type="match status" value="1"/>
</dbReference>
<evidence type="ECO:0000256" key="11">
    <source>
        <dbReference type="ARBA" id="ARBA00023235"/>
    </source>
</evidence>
<comment type="catalytic activity">
    <reaction evidence="1 18 19">
        <text>(6R)-NADHX = (6S)-NADHX</text>
        <dbReference type="Rhea" id="RHEA:32215"/>
        <dbReference type="ChEBI" id="CHEBI:64074"/>
        <dbReference type="ChEBI" id="CHEBI:64075"/>
        <dbReference type="EC" id="5.1.99.6"/>
    </reaction>
</comment>
<dbReference type="CDD" id="cd01171">
    <property type="entry name" value="YXKO-related"/>
    <property type="match status" value="1"/>
</dbReference>
<dbReference type="KEGG" id="copr:Cop2CBH44_26350"/>
<feature type="binding site" evidence="17">
    <location>
        <position position="327"/>
    </location>
    <ligand>
        <name>(6S)-NADPHX</name>
        <dbReference type="ChEBI" id="CHEBI:64076"/>
    </ligand>
</feature>
<feature type="binding site" evidence="17">
    <location>
        <position position="442"/>
    </location>
    <ligand>
        <name>AMP</name>
        <dbReference type="ChEBI" id="CHEBI:456215"/>
    </ligand>
</feature>
<protein>
    <recommendedName>
        <fullName evidence="19">Bifunctional NAD(P)H-hydrate repair enzyme</fullName>
    </recommendedName>
    <alternativeName>
        <fullName evidence="19">Nicotinamide nucleotide repair protein</fullName>
    </alternativeName>
    <domain>
        <recommendedName>
            <fullName evidence="19">ADP-dependent (S)-NAD(P)H-hydrate dehydratase</fullName>
            <ecNumber evidence="19">4.2.1.136</ecNumber>
        </recommendedName>
        <alternativeName>
            <fullName evidence="19">ADP-dependent NAD(P)HX dehydratase</fullName>
        </alternativeName>
    </domain>
    <domain>
        <recommendedName>
            <fullName evidence="19">NAD(P)H-hydrate epimerase</fullName>
            <ecNumber evidence="19">5.1.99.6</ecNumber>
        </recommendedName>
    </domain>
</protein>
<evidence type="ECO:0000256" key="14">
    <source>
        <dbReference type="ARBA" id="ARBA00025153"/>
    </source>
</evidence>
<feature type="binding site" evidence="18">
    <location>
        <begin position="57"/>
        <end position="61"/>
    </location>
    <ligand>
        <name>(6S)-NADPHX</name>
        <dbReference type="ChEBI" id="CHEBI:64076"/>
    </ligand>
</feature>
<evidence type="ECO:0000256" key="1">
    <source>
        <dbReference type="ARBA" id="ARBA00000013"/>
    </source>
</evidence>
<keyword evidence="10 17" id="KW-0520">NAD</keyword>
<evidence type="ECO:0000259" key="21">
    <source>
        <dbReference type="PROSITE" id="PS51385"/>
    </source>
</evidence>
<keyword evidence="8 17" id="KW-0521">NADP</keyword>
<dbReference type="PANTHER" id="PTHR12592">
    <property type="entry name" value="ATP-DEPENDENT (S)-NAD(P)H-HYDRATE DEHYDRATASE FAMILY MEMBER"/>
    <property type="match status" value="1"/>
</dbReference>
<dbReference type="InterPro" id="IPR036652">
    <property type="entry name" value="YjeF_N_dom_sf"/>
</dbReference>
<comment type="catalytic activity">
    <reaction evidence="16 17 19">
        <text>(6S)-NADPHX + ADP = AMP + phosphate + NADPH + H(+)</text>
        <dbReference type="Rhea" id="RHEA:32235"/>
        <dbReference type="ChEBI" id="CHEBI:15378"/>
        <dbReference type="ChEBI" id="CHEBI:43474"/>
        <dbReference type="ChEBI" id="CHEBI:57783"/>
        <dbReference type="ChEBI" id="CHEBI:64076"/>
        <dbReference type="ChEBI" id="CHEBI:456215"/>
        <dbReference type="ChEBI" id="CHEBI:456216"/>
        <dbReference type="EC" id="4.2.1.136"/>
    </reaction>
</comment>
<organism evidence="22 23">
    <name type="scientific">Coprobacter secundus subsp. similis</name>
    <dbReference type="NCBI Taxonomy" id="2751153"/>
    <lineage>
        <taxon>Bacteria</taxon>
        <taxon>Pseudomonadati</taxon>
        <taxon>Bacteroidota</taxon>
        <taxon>Bacteroidia</taxon>
        <taxon>Bacteroidales</taxon>
        <taxon>Barnesiellaceae</taxon>
        <taxon>Coprobacter</taxon>
    </lineage>
</organism>
<comment type="cofactor">
    <cofactor evidence="17">
        <name>Mg(2+)</name>
        <dbReference type="ChEBI" id="CHEBI:18420"/>
    </cofactor>
</comment>
<dbReference type="InterPro" id="IPR004443">
    <property type="entry name" value="YjeF_N_dom"/>
</dbReference>
<evidence type="ECO:0000256" key="18">
    <source>
        <dbReference type="HAMAP-Rule" id="MF_01966"/>
    </source>
</evidence>
<comment type="cofactor">
    <cofactor evidence="18 19">
        <name>K(+)</name>
        <dbReference type="ChEBI" id="CHEBI:29103"/>
    </cofactor>
    <text evidence="18 19">Binds 1 potassium ion per subunit.</text>
</comment>
<feature type="domain" description="YjeF N-terminal" evidence="21">
    <location>
        <begin position="9"/>
        <end position="219"/>
    </location>
</feature>
<dbReference type="GO" id="GO:0005524">
    <property type="term" value="F:ATP binding"/>
    <property type="evidence" value="ECO:0007669"/>
    <property type="project" value="UniProtKB-UniRule"/>
</dbReference>
<evidence type="ECO:0000259" key="20">
    <source>
        <dbReference type="PROSITE" id="PS51383"/>
    </source>
</evidence>
<feature type="binding site" evidence="17">
    <location>
        <begin position="413"/>
        <end position="417"/>
    </location>
    <ligand>
        <name>AMP</name>
        <dbReference type="ChEBI" id="CHEBI:456215"/>
    </ligand>
</feature>
<dbReference type="InterPro" id="IPR000631">
    <property type="entry name" value="CARKD"/>
</dbReference>
<evidence type="ECO:0000256" key="2">
    <source>
        <dbReference type="ARBA" id="ARBA00000909"/>
    </source>
</evidence>
<proteinExistence type="inferred from homology"/>
<dbReference type="Gene3D" id="3.40.50.10260">
    <property type="entry name" value="YjeF N-terminal domain"/>
    <property type="match status" value="1"/>
</dbReference>
<feature type="binding site" evidence="18">
    <location>
        <begin position="131"/>
        <end position="137"/>
    </location>
    <ligand>
        <name>(6S)-NADPHX</name>
        <dbReference type="ChEBI" id="CHEBI:64076"/>
    </ligand>
</feature>
<comment type="function">
    <text evidence="17">Catalyzes the dehydration of the S-form of NAD(P)HX at the expense of ADP, which is converted to AMP. Together with NAD(P)HX epimerase, which catalyzes the epimerization of the S- and R-forms, the enzyme allows the repair of both epimers of NAD(P)HX, a damaged form of NAD(P)H that is a result of enzymatic or heat-dependent hydration.</text>
</comment>
<dbReference type="HAMAP" id="MF_01965">
    <property type="entry name" value="NADHX_dehydratase"/>
    <property type="match status" value="1"/>
</dbReference>
<name>A0A7G1HZL9_9BACT</name>
<feature type="binding site" evidence="18">
    <location>
        <position position="160"/>
    </location>
    <ligand>
        <name>(6S)-NADPHX</name>
        <dbReference type="ChEBI" id="CHEBI:64076"/>
    </ligand>
</feature>
<dbReference type="Gene3D" id="3.40.1190.20">
    <property type="match status" value="1"/>
</dbReference>
<evidence type="ECO:0000256" key="17">
    <source>
        <dbReference type="HAMAP-Rule" id="MF_01965"/>
    </source>
</evidence>
<keyword evidence="23" id="KW-1185">Reference proteome</keyword>
<keyword evidence="5 18" id="KW-0479">Metal-binding</keyword>
<comment type="catalytic activity">
    <reaction evidence="15 17 19">
        <text>(6S)-NADHX + ADP = AMP + phosphate + NADH + H(+)</text>
        <dbReference type="Rhea" id="RHEA:32223"/>
        <dbReference type="ChEBI" id="CHEBI:15378"/>
        <dbReference type="ChEBI" id="CHEBI:43474"/>
        <dbReference type="ChEBI" id="CHEBI:57945"/>
        <dbReference type="ChEBI" id="CHEBI:64074"/>
        <dbReference type="ChEBI" id="CHEBI:456215"/>
        <dbReference type="ChEBI" id="CHEBI:456216"/>
        <dbReference type="EC" id="4.2.1.136"/>
    </reaction>
</comment>
<comment type="similarity">
    <text evidence="3 19">In the N-terminal section; belongs to the NnrE/AIBP family.</text>
</comment>
<dbReference type="PROSITE" id="PS51383">
    <property type="entry name" value="YJEF_C_3"/>
    <property type="match status" value="1"/>
</dbReference>
<feature type="binding site" evidence="18">
    <location>
        <position position="127"/>
    </location>
    <ligand>
        <name>K(+)</name>
        <dbReference type="ChEBI" id="CHEBI:29103"/>
    </ligand>
</feature>
<evidence type="ECO:0000256" key="16">
    <source>
        <dbReference type="ARBA" id="ARBA00049209"/>
    </source>
</evidence>
<dbReference type="GO" id="GO:0052855">
    <property type="term" value="F:ADP-dependent NAD(P)H-hydrate dehydratase activity"/>
    <property type="evidence" value="ECO:0007669"/>
    <property type="project" value="UniProtKB-UniRule"/>
</dbReference>
<dbReference type="SUPFAM" id="SSF64153">
    <property type="entry name" value="YjeF N-terminal domain-like"/>
    <property type="match status" value="1"/>
</dbReference>
<dbReference type="GO" id="GO:0052856">
    <property type="term" value="F:NAD(P)HX epimerase activity"/>
    <property type="evidence" value="ECO:0007669"/>
    <property type="project" value="UniProtKB-UniRule"/>
</dbReference>
<evidence type="ECO:0000256" key="7">
    <source>
        <dbReference type="ARBA" id="ARBA00022840"/>
    </source>
</evidence>
<dbReference type="PROSITE" id="PS01050">
    <property type="entry name" value="YJEF_C_2"/>
    <property type="match status" value="1"/>
</dbReference>
<evidence type="ECO:0000256" key="4">
    <source>
        <dbReference type="ARBA" id="ARBA00009524"/>
    </source>
</evidence>
<dbReference type="EC" id="4.2.1.136" evidence="19"/>
<dbReference type="InterPro" id="IPR029056">
    <property type="entry name" value="Ribokinase-like"/>
</dbReference>
<dbReference type="NCBIfam" id="TIGR00196">
    <property type="entry name" value="yjeF_cterm"/>
    <property type="match status" value="1"/>
</dbReference>
<feature type="binding site" evidence="18">
    <location>
        <position position="58"/>
    </location>
    <ligand>
        <name>K(+)</name>
        <dbReference type="ChEBI" id="CHEBI:29103"/>
    </ligand>
</feature>
<keyword evidence="11 18" id="KW-0413">Isomerase</keyword>
<dbReference type="NCBIfam" id="TIGR00197">
    <property type="entry name" value="yjeF_nterm"/>
    <property type="match status" value="1"/>
</dbReference>
<evidence type="ECO:0000256" key="9">
    <source>
        <dbReference type="ARBA" id="ARBA00022958"/>
    </source>
</evidence>
<dbReference type="InterPro" id="IPR030677">
    <property type="entry name" value="Nnr"/>
</dbReference>
<keyword evidence="13" id="KW-0511">Multifunctional enzyme</keyword>
<feature type="binding site" evidence="17">
    <location>
        <position position="378"/>
    </location>
    <ligand>
        <name>(6S)-NADPHX</name>
        <dbReference type="ChEBI" id="CHEBI:64076"/>
    </ligand>
</feature>
<feature type="domain" description="YjeF C-terminal" evidence="20">
    <location>
        <begin position="229"/>
        <end position="502"/>
    </location>
</feature>
<feature type="binding site" evidence="17">
    <location>
        <position position="443"/>
    </location>
    <ligand>
        <name>(6S)-NADPHX</name>
        <dbReference type="ChEBI" id="CHEBI:64076"/>
    </ligand>
</feature>
<dbReference type="EMBL" id="AP023322">
    <property type="protein sequence ID" value="BCI64282.1"/>
    <property type="molecule type" value="Genomic_DNA"/>
</dbReference>
<dbReference type="SUPFAM" id="SSF53613">
    <property type="entry name" value="Ribokinase-like"/>
    <property type="match status" value="1"/>
</dbReference>
<dbReference type="RefSeq" id="WP_200754984.1">
    <property type="nucleotide sequence ID" value="NZ_AP023322.1"/>
</dbReference>
<reference evidence="23" key="1">
    <citation type="submission" date="2020-07" db="EMBL/GenBank/DDBJ databases">
        <title>Complete genome sequencing of Coprobacter sp. strain 2CBH44.</title>
        <authorList>
            <person name="Sakamoto M."/>
            <person name="Murakami T."/>
            <person name="Mori H."/>
        </authorList>
    </citation>
    <scope>NUCLEOTIDE SEQUENCE [LARGE SCALE GENOMIC DNA]</scope>
    <source>
        <strain evidence="23">2CBH44</strain>
    </source>
</reference>
<accession>A0A7G1HZL9</accession>
<evidence type="ECO:0000313" key="23">
    <source>
        <dbReference type="Proteomes" id="UP000594042"/>
    </source>
</evidence>
<evidence type="ECO:0000256" key="10">
    <source>
        <dbReference type="ARBA" id="ARBA00023027"/>
    </source>
</evidence>
<evidence type="ECO:0000256" key="5">
    <source>
        <dbReference type="ARBA" id="ARBA00022723"/>
    </source>
</evidence>
<evidence type="ECO:0000256" key="12">
    <source>
        <dbReference type="ARBA" id="ARBA00023239"/>
    </source>
</evidence>
<dbReference type="PANTHER" id="PTHR12592:SF0">
    <property type="entry name" value="ATP-DEPENDENT (S)-NAD(P)H-HYDRATE DEHYDRATASE"/>
    <property type="match status" value="1"/>
</dbReference>
<dbReference type="EC" id="5.1.99.6" evidence="19"/>
<evidence type="ECO:0000256" key="8">
    <source>
        <dbReference type="ARBA" id="ARBA00022857"/>
    </source>
</evidence>
<evidence type="ECO:0000256" key="6">
    <source>
        <dbReference type="ARBA" id="ARBA00022741"/>
    </source>
</evidence>
<dbReference type="Pfam" id="PF03853">
    <property type="entry name" value="YjeF_N"/>
    <property type="match status" value="1"/>
</dbReference>
<evidence type="ECO:0000256" key="15">
    <source>
        <dbReference type="ARBA" id="ARBA00048238"/>
    </source>
</evidence>
<dbReference type="GO" id="GO:0110051">
    <property type="term" value="P:metabolite repair"/>
    <property type="evidence" value="ECO:0007669"/>
    <property type="project" value="TreeGrafter"/>
</dbReference>
<dbReference type="PIRSF" id="PIRSF017184">
    <property type="entry name" value="Nnr"/>
    <property type="match status" value="1"/>
</dbReference>
<comment type="caution">
    <text evidence="18">Lacks conserved residue(s) required for the propagation of feature annotation.</text>
</comment>
<comment type="catalytic activity">
    <reaction evidence="2 18 19">
        <text>(6R)-NADPHX = (6S)-NADPHX</text>
        <dbReference type="Rhea" id="RHEA:32227"/>
        <dbReference type="ChEBI" id="CHEBI:64076"/>
        <dbReference type="ChEBI" id="CHEBI:64077"/>
        <dbReference type="EC" id="5.1.99.6"/>
    </reaction>
</comment>
<comment type="similarity">
    <text evidence="4 19">In the C-terminal section; belongs to the NnrD/CARKD family.</text>
</comment>
<dbReference type="Pfam" id="PF01256">
    <property type="entry name" value="Carb_kinase"/>
    <property type="match status" value="1"/>
</dbReference>
<evidence type="ECO:0000313" key="22">
    <source>
        <dbReference type="EMBL" id="BCI64282.1"/>
    </source>
</evidence>
<feature type="binding site" evidence="18">
    <location>
        <position position="163"/>
    </location>
    <ligand>
        <name>K(+)</name>
        <dbReference type="ChEBI" id="CHEBI:29103"/>
    </ligand>
</feature>
<dbReference type="GO" id="GO:0046872">
    <property type="term" value="F:metal ion binding"/>
    <property type="evidence" value="ECO:0007669"/>
    <property type="project" value="UniProtKB-UniRule"/>
</dbReference>
<gene>
    <name evidence="17" type="primary">nnrD</name>
    <name evidence="18" type="synonym">nnrE</name>
    <name evidence="22" type="ORF">Cop2CBH44_26350</name>
</gene>
<comment type="similarity">
    <text evidence="18">Belongs to the NnrE/AIBP family.</text>
</comment>
<dbReference type="Proteomes" id="UP000594042">
    <property type="component" value="Chromosome"/>
</dbReference>